<dbReference type="AlphaFoldDB" id="A0A6A6IKV8"/>
<accession>A0A6A6IKV8</accession>
<feature type="transmembrane region" description="Helical" evidence="1">
    <location>
        <begin position="12"/>
        <end position="30"/>
    </location>
</feature>
<proteinExistence type="predicted"/>
<keyword evidence="1" id="KW-1133">Transmembrane helix</keyword>
<organism evidence="2 3">
    <name type="scientific">Trematosphaeria pertusa</name>
    <dbReference type="NCBI Taxonomy" id="390896"/>
    <lineage>
        <taxon>Eukaryota</taxon>
        <taxon>Fungi</taxon>
        <taxon>Dikarya</taxon>
        <taxon>Ascomycota</taxon>
        <taxon>Pezizomycotina</taxon>
        <taxon>Dothideomycetes</taxon>
        <taxon>Pleosporomycetidae</taxon>
        <taxon>Pleosporales</taxon>
        <taxon>Massarineae</taxon>
        <taxon>Trematosphaeriaceae</taxon>
        <taxon>Trematosphaeria</taxon>
    </lineage>
</organism>
<keyword evidence="1" id="KW-0472">Membrane</keyword>
<dbReference type="RefSeq" id="XP_033686248.1">
    <property type="nucleotide sequence ID" value="XM_033835451.1"/>
</dbReference>
<dbReference type="GeneID" id="54588781"/>
<protein>
    <submittedName>
        <fullName evidence="2">Uncharacterized protein</fullName>
    </submittedName>
</protein>
<gene>
    <name evidence="2" type="ORF">BU26DRAFT_603703</name>
</gene>
<evidence type="ECO:0000313" key="3">
    <source>
        <dbReference type="Proteomes" id="UP000800094"/>
    </source>
</evidence>
<sequence length="131" mass="14793">MPPSDTLSWKVILASGIFLYALSTTLYNMVAEPDYERIIANIKDKARTVFPQHRAFVVKTKRVQRRSRAGYDDRDPWVAGLSVRGGEGRPLRESEECAGREAAMRDLERWVEAEVRRRSVSGGGRVERVGG</sequence>
<reference evidence="2" key="1">
    <citation type="journal article" date="2020" name="Stud. Mycol.">
        <title>101 Dothideomycetes genomes: a test case for predicting lifestyles and emergence of pathogens.</title>
        <authorList>
            <person name="Haridas S."/>
            <person name="Albert R."/>
            <person name="Binder M."/>
            <person name="Bloem J."/>
            <person name="Labutti K."/>
            <person name="Salamov A."/>
            <person name="Andreopoulos B."/>
            <person name="Baker S."/>
            <person name="Barry K."/>
            <person name="Bills G."/>
            <person name="Bluhm B."/>
            <person name="Cannon C."/>
            <person name="Castanera R."/>
            <person name="Culley D."/>
            <person name="Daum C."/>
            <person name="Ezra D."/>
            <person name="Gonzalez J."/>
            <person name="Henrissat B."/>
            <person name="Kuo A."/>
            <person name="Liang C."/>
            <person name="Lipzen A."/>
            <person name="Lutzoni F."/>
            <person name="Magnuson J."/>
            <person name="Mondo S."/>
            <person name="Nolan M."/>
            <person name="Ohm R."/>
            <person name="Pangilinan J."/>
            <person name="Park H.-J."/>
            <person name="Ramirez L."/>
            <person name="Alfaro M."/>
            <person name="Sun H."/>
            <person name="Tritt A."/>
            <person name="Yoshinaga Y."/>
            <person name="Zwiers L.-H."/>
            <person name="Turgeon B."/>
            <person name="Goodwin S."/>
            <person name="Spatafora J."/>
            <person name="Crous P."/>
            <person name="Grigoriev I."/>
        </authorList>
    </citation>
    <scope>NUCLEOTIDE SEQUENCE</scope>
    <source>
        <strain evidence="2">CBS 122368</strain>
    </source>
</reference>
<keyword evidence="1" id="KW-0812">Transmembrane</keyword>
<dbReference type="Proteomes" id="UP000800094">
    <property type="component" value="Unassembled WGS sequence"/>
</dbReference>
<evidence type="ECO:0000313" key="2">
    <source>
        <dbReference type="EMBL" id="KAF2251244.1"/>
    </source>
</evidence>
<dbReference type="EMBL" id="ML987193">
    <property type="protein sequence ID" value="KAF2251244.1"/>
    <property type="molecule type" value="Genomic_DNA"/>
</dbReference>
<name>A0A6A6IKV8_9PLEO</name>
<keyword evidence="3" id="KW-1185">Reference proteome</keyword>
<evidence type="ECO:0000256" key="1">
    <source>
        <dbReference type="SAM" id="Phobius"/>
    </source>
</evidence>